<dbReference type="SUPFAM" id="SSF47005">
    <property type="entry name" value="Peripheral subunit-binding domain of 2-oxo acid dehydrogenase complex"/>
    <property type="match status" value="1"/>
</dbReference>
<dbReference type="Proteomes" id="UP000695007">
    <property type="component" value="Unplaced"/>
</dbReference>
<keyword evidence="8 10" id="KW-0012">Acyltransferase</keyword>
<accession>A0AAJ7E2V2</accession>
<dbReference type="GO" id="GO:0005829">
    <property type="term" value="C:cytosol"/>
    <property type="evidence" value="ECO:0007669"/>
    <property type="project" value="UniProtKB-ARBA"/>
</dbReference>
<dbReference type="KEGG" id="csol:105368508"/>
<dbReference type="FunFam" id="4.10.320.10:FF:000002">
    <property type="entry name" value="Dihydrolipoamide acetyltransferase component of pyruvate dehydrogenase complex"/>
    <property type="match status" value="1"/>
</dbReference>
<dbReference type="GO" id="GO:0005759">
    <property type="term" value="C:mitochondrial matrix"/>
    <property type="evidence" value="ECO:0007669"/>
    <property type="project" value="UniProtKB-SubCell"/>
</dbReference>
<evidence type="ECO:0000256" key="6">
    <source>
        <dbReference type="ARBA" id="ARBA00022946"/>
    </source>
</evidence>
<dbReference type="GeneID" id="105368508"/>
<comment type="cofactor">
    <cofactor evidence="1 10">
        <name>(R)-lipoate</name>
        <dbReference type="ChEBI" id="CHEBI:83088"/>
    </cofactor>
</comment>
<gene>
    <name evidence="14" type="primary">LOC105368508</name>
</gene>
<comment type="similarity">
    <text evidence="3 10">Belongs to the 2-oxoacid dehydrogenase family.</text>
</comment>
<dbReference type="Pfam" id="PF00198">
    <property type="entry name" value="2-oxoacid_dh"/>
    <property type="match status" value="1"/>
</dbReference>
<organism evidence="13 14">
    <name type="scientific">Ceratosolen solmsi marchali</name>
    <dbReference type="NCBI Taxonomy" id="326594"/>
    <lineage>
        <taxon>Eukaryota</taxon>
        <taxon>Metazoa</taxon>
        <taxon>Ecdysozoa</taxon>
        <taxon>Arthropoda</taxon>
        <taxon>Hexapoda</taxon>
        <taxon>Insecta</taxon>
        <taxon>Pterygota</taxon>
        <taxon>Neoptera</taxon>
        <taxon>Endopterygota</taxon>
        <taxon>Hymenoptera</taxon>
        <taxon>Apocrita</taxon>
        <taxon>Proctotrupomorpha</taxon>
        <taxon>Chalcidoidea</taxon>
        <taxon>Agaonidae</taxon>
        <taxon>Agaoninae</taxon>
        <taxon>Ceratosolen</taxon>
    </lineage>
</organism>
<protein>
    <recommendedName>
        <fullName evidence="10">Dihydrolipoamide acetyltransferase component of pyruvate dehydrogenase complex</fullName>
        <ecNumber evidence="10">2.3.1.-</ecNumber>
    </recommendedName>
</protein>
<dbReference type="InterPro" id="IPR003016">
    <property type="entry name" value="2-oxoA_DH_lipoyl-BS"/>
</dbReference>
<evidence type="ECO:0000256" key="3">
    <source>
        <dbReference type="ARBA" id="ARBA00007317"/>
    </source>
</evidence>
<name>A0AAJ7E2V2_9HYME</name>
<dbReference type="InterPro" id="IPR000089">
    <property type="entry name" value="Biotin_lipoyl"/>
</dbReference>
<keyword evidence="4 10" id="KW-0808">Transferase</keyword>
<dbReference type="SUPFAM" id="SSF52777">
    <property type="entry name" value="CoA-dependent acyltransferases"/>
    <property type="match status" value="1"/>
</dbReference>
<evidence type="ECO:0000256" key="5">
    <source>
        <dbReference type="ARBA" id="ARBA00022823"/>
    </source>
</evidence>
<keyword evidence="5 10" id="KW-0450">Lipoyl</keyword>
<evidence type="ECO:0000256" key="8">
    <source>
        <dbReference type="ARBA" id="ARBA00023315"/>
    </source>
</evidence>
<evidence type="ECO:0000259" key="11">
    <source>
        <dbReference type="PROSITE" id="PS50968"/>
    </source>
</evidence>
<dbReference type="Gene3D" id="2.40.50.100">
    <property type="match status" value="1"/>
</dbReference>
<keyword evidence="6" id="KW-0809">Transit peptide</keyword>
<evidence type="ECO:0000256" key="1">
    <source>
        <dbReference type="ARBA" id="ARBA00001938"/>
    </source>
</evidence>
<keyword evidence="13" id="KW-1185">Reference proteome</keyword>
<keyword evidence="7" id="KW-0496">Mitochondrion</keyword>
<dbReference type="InterPro" id="IPR001078">
    <property type="entry name" value="2-oxoacid_DH_actylTfrase"/>
</dbReference>
<dbReference type="InterPro" id="IPR023213">
    <property type="entry name" value="CAT-like_dom_sf"/>
</dbReference>
<dbReference type="CDD" id="cd06849">
    <property type="entry name" value="lipoyl_domain"/>
    <property type="match status" value="1"/>
</dbReference>
<dbReference type="GO" id="GO:0031405">
    <property type="term" value="F:lipoic acid binding"/>
    <property type="evidence" value="ECO:0007669"/>
    <property type="project" value="TreeGrafter"/>
</dbReference>
<dbReference type="GO" id="GO:0016407">
    <property type="term" value="F:acetyltransferase activity"/>
    <property type="evidence" value="ECO:0007669"/>
    <property type="project" value="TreeGrafter"/>
</dbReference>
<sequence length="450" mass="50067">MALRDRSINMIRDYSSSSNISGNGISMHRGRFISMTSLMQKNLVGFKLADIGEGIREVTMKEWFVEPGDKVSQFDKICEVQSDKASATITSRYDGVVRTLYYKVDETCLVGSTLVDIELEEQQDDPAQNKEVKSMIEPSEIEIASLPKELKSLNEKALSTPAVRKIAKENNVNLADVPASGKDGRVLKEDVLAYLVKIANKTETEEVSVAKVDQSIEQLSKALSSKKYVKHMWKSMTQSLAIPHFVYSDECDVSKLIKLRNQVKEAFNKQGLGLSYMPFFIKAISQALLQFPILNALINTETESLDIKQEHNISLAMDTPDGLIVPNIKNVQKLNIFEITKELNRLQELGKKSSISPTDLTGGTFSISNIGIIGGTYTKPIILAPQIVIGAFGKIQKLPRFDEHNNVIATNILTVSWAADHRVVDGVTIAKFSNLWKHYVENPSFLLIGI</sequence>
<evidence type="ECO:0000256" key="4">
    <source>
        <dbReference type="ARBA" id="ARBA00022679"/>
    </source>
</evidence>
<dbReference type="InterPro" id="IPR036625">
    <property type="entry name" value="E3-bd_dom_sf"/>
</dbReference>
<evidence type="ECO:0000256" key="10">
    <source>
        <dbReference type="RuleBase" id="RU003423"/>
    </source>
</evidence>
<dbReference type="EC" id="2.3.1.-" evidence="10"/>
<dbReference type="PROSITE" id="PS50968">
    <property type="entry name" value="BIOTINYL_LIPOYL"/>
    <property type="match status" value="1"/>
</dbReference>
<dbReference type="Gene3D" id="3.30.559.10">
    <property type="entry name" value="Chloramphenicol acetyltransferase-like domain"/>
    <property type="match status" value="1"/>
</dbReference>
<feature type="domain" description="Peripheral subunit-binding (PSBD)" evidence="12">
    <location>
        <begin position="158"/>
        <end position="195"/>
    </location>
</feature>
<dbReference type="Pfam" id="PF02817">
    <property type="entry name" value="E3_binding"/>
    <property type="match status" value="1"/>
</dbReference>
<dbReference type="Gene3D" id="4.10.320.10">
    <property type="entry name" value="E3-binding domain"/>
    <property type="match status" value="1"/>
</dbReference>
<dbReference type="SUPFAM" id="SSF51230">
    <property type="entry name" value="Single hybrid motif"/>
    <property type="match status" value="1"/>
</dbReference>
<evidence type="ECO:0000256" key="9">
    <source>
        <dbReference type="ARBA" id="ARBA00051775"/>
    </source>
</evidence>
<evidence type="ECO:0000256" key="2">
    <source>
        <dbReference type="ARBA" id="ARBA00004305"/>
    </source>
</evidence>
<dbReference type="InterPro" id="IPR004167">
    <property type="entry name" value="PSBD"/>
</dbReference>
<evidence type="ECO:0000313" key="13">
    <source>
        <dbReference type="Proteomes" id="UP000695007"/>
    </source>
</evidence>
<evidence type="ECO:0000313" key="14">
    <source>
        <dbReference type="RefSeq" id="XP_011505824.1"/>
    </source>
</evidence>
<dbReference type="PANTHER" id="PTHR43178">
    <property type="entry name" value="DIHYDROLIPOAMIDE ACETYLTRANSFERASE COMPONENT OF PYRUVATE DEHYDROGENASE COMPLEX"/>
    <property type="match status" value="1"/>
</dbReference>
<dbReference type="AlphaFoldDB" id="A0AAJ7E2V2"/>
<feature type="domain" description="Lipoyl-binding" evidence="11">
    <location>
        <begin position="43"/>
        <end position="118"/>
    </location>
</feature>
<dbReference type="FunFam" id="2.40.50.100:FF:000013">
    <property type="entry name" value="Dihydrolipoamide acetyltransferase component of pyruvate dehydrogenase complex"/>
    <property type="match status" value="1"/>
</dbReference>
<dbReference type="Pfam" id="PF00364">
    <property type="entry name" value="Biotin_lipoyl"/>
    <property type="match status" value="1"/>
</dbReference>
<dbReference type="PROSITE" id="PS00189">
    <property type="entry name" value="LIPOYL"/>
    <property type="match status" value="1"/>
</dbReference>
<proteinExistence type="inferred from homology"/>
<dbReference type="InterPro" id="IPR050743">
    <property type="entry name" value="2-oxoacid_DH_E2_comp"/>
</dbReference>
<evidence type="ECO:0000256" key="7">
    <source>
        <dbReference type="ARBA" id="ARBA00023128"/>
    </source>
</evidence>
<evidence type="ECO:0000259" key="12">
    <source>
        <dbReference type="PROSITE" id="PS51826"/>
    </source>
</evidence>
<comment type="catalytic activity">
    <reaction evidence="9">
        <text>N(6)-[(R)-dihydrolipoyl]-L-lysyl-[protein] + 2-methylpropanoyl-CoA = N(6)-[(R)-S(8)-2-methylpropanoyldihydrolipoyl]-L-lysyl-[protein] + CoA</text>
        <dbReference type="Rhea" id="RHEA:18865"/>
        <dbReference type="Rhea" id="RHEA-COMP:10475"/>
        <dbReference type="Rhea" id="RHEA-COMP:10497"/>
        <dbReference type="ChEBI" id="CHEBI:57287"/>
        <dbReference type="ChEBI" id="CHEBI:57338"/>
        <dbReference type="ChEBI" id="CHEBI:83100"/>
        <dbReference type="ChEBI" id="CHEBI:83142"/>
        <dbReference type="EC" id="2.3.1.168"/>
    </reaction>
    <physiologicalReaction direction="left-to-right" evidence="9">
        <dbReference type="Rhea" id="RHEA:18866"/>
    </physiologicalReaction>
</comment>
<dbReference type="CTD" id="32441"/>
<dbReference type="InterPro" id="IPR011053">
    <property type="entry name" value="Single_hybrid_motif"/>
</dbReference>
<dbReference type="FunFam" id="3.30.559.10:FF:000027">
    <property type="entry name" value="Dihydrolipoamide acetyltransferase component of pyruvate dehydrogenase complex"/>
    <property type="match status" value="1"/>
</dbReference>
<dbReference type="PROSITE" id="PS51826">
    <property type="entry name" value="PSBD"/>
    <property type="match status" value="1"/>
</dbReference>
<comment type="subcellular location">
    <subcellularLocation>
        <location evidence="2">Mitochondrion matrix</location>
    </subcellularLocation>
</comment>
<reference evidence="14" key="1">
    <citation type="submission" date="2025-08" db="UniProtKB">
        <authorList>
            <consortium name="RefSeq"/>
        </authorList>
    </citation>
    <scope>IDENTIFICATION</scope>
</reference>
<dbReference type="PANTHER" id="PTHR43178:SF5">
    <property type="entry name" value="LIPOAMIDE ACYLTRANSFERASE COMPONENT OF BRANCHED-CHAIN ALPHA-KETO ACID DEHYDROGENASE COMPLEX, MITOCHONDRIAL"/>
    <property type="match status" value="1"/>
</dbReference>
<dbReference type="RefSeq" id="XP_011505824.1">
    <property type="nucleotide sequence ID" value="XM_011507522.1"/>
</dbReference>
<dbReference type="GO" id="GO:0043754">
    <property type="term" value="F:dihydrolipoamide branched chain acyltransferase activity"/>
    <property type="evidence" value="ECO:0007669"/>
    <property type="project" value="UniProtKB-EC"/>
</dbReference>